<comment type="caution">
    <text evidence="1">The sequence shown here is derived from an EMBL/GenBank/DDBJ whole genome shotgun (WGS) entry which is preliminary data.</text>
</comment>
<reference evidence="1" key="1">
    <citation type="journal article" date="2019" name="Sci. Rep.">
        <title>Draft genome of Tanacetum cinerariifolium, the natural source of mosquito coil.</title>
        <authorList>
            <person name="Yamashiro T."/>
            <person name="Shiraishi A."/>
            <person name="Satake H."/>
            <person name="Nakayama K."/>
        </authorList>
    </citation>
    <scope>NUCLEOTIDE SEQUENCE</scope>
</reference>
<gene>
    <name evidence="1" type="ORF">Tci_439368</name>
</gene>
<evidence type="ECO:0000313" key="1">
    <source>
        <dbReference type="EMBL" id="GEY67394.1"/>
    </source>
</evidence>
<dbReference type="EMBL" id="BKCJ010199046">
    <property type="protein sequence ID" value="GEY67394.1"/>
    <property type="molecule type" value="Genomic_DNA"/>
</dbReference>
<proteinExistence type="predicted"/>
<protein>
    <submittedName>
        <fullName evidence="1">Reverse transcriptase</fullName>
    </submittedName>
</protein>
<accession>A0A699HS01</accession>
<name>A0A699HS01_TANCI</name>
<dbReference type="GO" id="GO:0003964">
    <property type="term" value="F:RNA-directed DNA polymerase activity"/>
    <property type="evidence" value="ECO:0007669"/>
    <property type="project" value="UniProtKB-KW"/>
</dbReference>
<keyword evidence="1" id="KW-0808">Transferase</keyword>
<keyword evidence="1" id="KW-0548">Nucleotidyltransferase</keyword>
<keyword evidence="1" id="KW-0695">RNA-directed DNA polymerase</keyword>
<organism evidence="1">
    <name type="scientific">Tanacetum cinerariifolium</name>
    <name type="common">Dalmatian daisy</name>
    <name type="synonym">Chrysanthemum cinerariifolium</name>
    <dbReference type="NCBI Taxonomy" id="118510"/>
    <lineage>
        <taxon>Eukaryota</taxon>
        <taxon>Viridiplantae</taxon>
        <taxon>Streptophyta</taxon>
        <taxon>Embryophyta</taxon>
        <taxon>Tracheophyta</taxon>
        <taxon>Spermatophyta</taxon>
        <taxon>Magnoliopsida</taxon>
        <taxon>eudicotyledons</taxon>
        <taxon>Gunneridae</taxon>
        <taxon>Pentapetalae</taxon>
        <taxon>asterids</taxon>
        <taxon>campanulids</taxon>
        <taxon>Asterales</taxon>
        <taxon>Asteraceae</taxon>
        <taxon>Asteroideae</taxon>
        <taxon>Anthemideae</taxon>
        <taxon>Anthemidinae</taxon>
        <taxon>Tanacetum</taxon>
    </lineage>
</organism>
<sequence length="124" mass="14420">MALPPVILVSNLQSPSQMILPPVHKLLVYSHLRMKLRLNPIGTHLIKDCDFYDKQMVNKTVGIVDPQHPKKVYKVVKALYGLHQAPRAWRALVMLEILLRRFFLKLNLSDHREYNRDVEIPDSS</sequence>
<dbReference type="AlphaFoldDB" id="A0A699HS01"/>